<keyword evidence="6" id="KW-0547">Nucleotide-binding</keyword>
<dbReference type="EC" id="2.7.7.19" evidence="3"/>
<dbReference type="InterPro" id="IPR007012">
    <property type="entry name" value="PolA_pol_cen_dom"/>
</dbReference>
<evidence type="ECO:0000259" key="10">
    <source>
        <dbReference type="Pfam" id="PF04928"/>
    </source>
</evidence>
<comment type="similarity">
    <text evidence="2">Belongs to the poly(A) polymerase family.</text>
</comment>
<evidence type="ECO:0000256" key="5">
    <source>
        <dbReference type="ARBA" id="ARBA00022679"/>
    </source>
</evidence>
<comment type="subcellular location">
    <subcellularLocation>
        <location evidence="1">Nucleus</location>
    </subcellularLocation>
</comment>
<evidence type="ECO:0000256" key="6">
    <source>
        <dbReference type="ARBA" id="ARBA00022741"/>
    </source>
</evidence>
<evidence type="ECO:0000313" key="12">
    <source>
        <dbReference type="WBParaSite" id="Gr19_v10_g5684.t1"/>
    </source>
</evidence>
<dbReference type="GO" id="GO:0005634">
    <property type="term" value="C:nucleus"/>
    <property type="evidence" value="ECO:0007669"/>
    <property type="project" value="UniProtKB-SubCell"/>
</dbReference>
<dbReference type="InterPro" id="IPR043519">
    <property type="entry name" value="NT_sf"/>
</dbReference>
<evidence type="ECO:0000256" key="4">
    <source>
        <dbReference type="ARBA" id="ARBA00022664"/>
    </source>
</evidence>
<keyword evidence="8" id="KW-0539">Nucleus</keyword>
<dbReference type="GO" id="GO:0005524">
    <property type="term" value="F:ATP binding"/>
    <property type="evidence" value="ECO:0007669"/>
    <property type="project" value="UniProtKB-KW"/>
</dbReference>
<evidence type="ECO:0000313" key="11">
    <source>
        <dbReference type="Proteomes" id="UP000887572"/>
    </source>
</evidence>
<dbReference type="SUPFAM" id="SSF81631">
    <property type="entry name" value="PAP/OAS1 substrate-binding domain"/>
    <property type="match status" value="1"/>
</dbReference>
<dbReference type="PANTHER" id="PTHR10682:SF10">
    <property type="entry name" value="POLYNUCLEOTIDE ADENYLYLTRANSFERASE"/>
    <property type="match status" value="1"/>
</dbReference>
<keyword evidence="4" id="KW-0507">mRNA processing</keyword>
<evidence type="ECO:0000256" key="7">
    <source>
        <dbReference type="ARBA" id="ARBA00022840"/>
    </source>
</evidence>
<dbReference type="Gene3D" id="3.30.460.10">
    <property type="entry name" value="Beta Polymerase, domain 2"/>
    <property type="match status" value="1"/>
</dbReference>
<evidence type="ECO:0000256" key="2">
    <source>
        <dbReference type="ARBA" id="ARBA00010912"/>
    </source>
</evidence>
<comment type="catalytic activity">
    <reaction evidence="9">
        <text>RNA(n) + ATP = RNA(n)-3'-adenine ribonucleotide + diphosphate</text>
        <dbReference type="Rhea" id="RHEA:11332"/>
        <dbReference type="Rhea" id="RHEA-COMP:14527"/>
        <dbReference type="Rhea" id="RHEA-COMP:17347"/>
        <dbReference type="ChEBI" id="CHEBI:30616"/>
        <dbReference type="ChEBI" id="CHEBI:33019"/>
        <dbReference type="ChEBI" id="CHEBI:140395"/>
        <dbReference type="ChEBI" id="CHEBI:173115"/>
        <dbReference type="EC" id="2.7.7.19"/>
    </reaction>
</comment>
<keyword evidence="11" id="KW-1185">Reference proteome</keyword>
<accession>A0A914I0A5</accession>
<feature type="domain" description="Poly(A) polymerase central" evidence="10">
    <location>
        <begin position="777"/>
        <end position="918"/>
    </location>
</feature>
<evidence type="ECO:0000256" key="3">
    <source>
        <dbReference type="ARBA" id="ARBA00012388"/>
    </source>
</evidence>
<name>A0A914I0A5_GLORO</name>
<dbReference type="Gene3D" id="1.10.1410.10">
    <property type="match status" value="1"/>
</dbReference>
<dbReference type="PANTHER" id="PTHR10682">
    <property type="entry name" value="POLY A POLYMERASE"/>
    <property type="match status" value="1"/>
</dbReference>
<sequence>MTMPPILLIIKSYYLHYVDKRFSVEPTNGAQHILLEEFYLEYFKEKNENIRKNLISKIALYTHIYMIHWKLEQNKEILGDKEQASYFQKNKRFLFYIKTEFICKDLYDEAMCFLLIVKNDLFTTLKYENPPYNKKYAKQIVIKNSEEINEWMLSDLLHFFQKRQQLIKYFADILSRNNQQEMHETWTNFVELFGFARTALICNAYINKLGGICQFITSKYFYLFAYDNYFENSTELGKWRIKIVLEFNLYDEWARNFFDNEYEKIYKTDGSEVQPYFLFEKTKFLKSLLDYWKSHNEIFWHSEKIIRERMSRIIQTTKGSKGLLQLKEMVKIVDDEVIDKSALSAMLLWENGPLDTSLYRSFTICIKDAVSEHDKRIRKKGILNNLKNIDDLEGIIFAKLVTCIAKKLKNPSQKGEIVSKLHFDKMSQLIEEGEEEFNKLVTKNKNQLMDFMDSVRAKQIEKLLGEQDEYLSVSERFTDSDTDEETFKEANEYTKSEQNSDKWIDQENKNNCMKTLTEIGINKLSDLLEDLMVNSMKCNLFKSNYILCIMSLNNLHLIHQYIFLLQNSKKITLNDHTLNETDWIQFNLIRTAPKNRKNELELSNEFFNFISSSKIDRNKKAEIISLKKSIASIVENWAEQFTQIKPKLLISGSQLMGAYIDGSDLDLLCVLPDKFPFYHFYDKNEDSLNSFLGKKLHGIISINWIPGKVKILRIELQNIEVDLLSVFIPEKFLLLKHLKLEDDELIRLVTNESSIYALAGYRAGKYQLSLVPSRKEFTALLRAVKIWAKNRLIYASIFGYFNGATLSVMTAKICTLFPHAPLSYLLYQFFSIYSKWNWAHGAPVMLDTITPITLNKFVRKWPPMFNASPMNVITPRFPEKNSAFNVNKFSLRIIIEELNIANQLLSEDFKNWKSIFEKIKFKETFEHFAIILCSAIKFEEFTTNCAFQRSKIRENLSDWANQTKVSEKLKHFQLIPQSEEKIVCNMRNQIAFCRLWLVGLTMKAEYKRINLNLNLAPIYRNDYNQPQKLDVFRIHSFYTEVENLETIVDNLRYTGTQ</sequence>
<organism evidence="11 12">
    <name type="scientific">Globodera rostochiensis</name>
    <name type="common">Golden nematode worm</name>
    <name type="synonym">Heterodera rostochiensis</name>
    <dbReference type="NCBI Taxonomy" id="31243"/>
    <lineage>
        <taxon>Eukaryota</taxon>
        <taxon>Metazoa</taxon>
        <taxon>Ecdysozoa</taxon>
        <taxon>Nematoda</taxon>
        <taxon>Chromadorea</taxon>
        <taxon>Rhabditida</taxon>
        <taxon>Tylenchina</taxon>
        <taxon>Tylenchomorpha</taxon>
        <taxon>Tylenchoidea</taxon>
        <taxon>Heteroderidae</taxon>
        <taxon>Heteroderinae</taxon>
        <taxon>Globodera</taxon>
    </lineage>
</organism>
<protein>
    <recommendedName>
        <fullName evidence="3">polynucleotide adenylyltransferase</fullName>
        <ecNumber evidence="3">2.7.7.19</ecNumber>
    </recommendedName>
</protein>
<dbReference type="WBParaSite" id="Gr19_v10_g5684.t1">
    <property type="protein sequence ID" value="Gr19_v10_g5684.t1"/>
    <property type="gene ID" value="Gr19_v10_g5684"/>
</dbReference>
<reference evidence="12" key="1">
    <citation type="submission" date="2022-11" db="UniProtKB">
        <authorList>
            <consortium name="WormBaseParasite"/>
        </authorList>
    </citation>
    <scope>IDENTIFICATION</scope>
</reference>
<dbReference type="GO" id="GO:0006397">
    <property type="term" value="P:mRNA processing"/>
    <property type="evidence" value="ECO:0007669"/>
    <property type="project" value="UniProtKB-KW"/>
</dbReference>
<proteinExistence type="inferred from homology"/>
<dbReference type="SUPFAM" id="SSF81301">
    <property type="entry name" value="Nucleotidyltransferase"/>
    <property type="match status" value="1"/>
</dbReference>
<keyword evidence="5" id="KW-0808">Transferase</keyword>
<dbReference type="Proteomes" id="UP000887572">
    <property type="component" value="Unplaced"/>
</dbReference>
<dbReference type="GO" id="GO:1990817">
    <property type="term" value="F:poly(A) RNA polymerase activity"/>
    <property type="evidence" value="ECO:0007669"/>
    <property type="project" value="UniProtKB-EC"/>
</dbReference>
<evidence type="ECO:0000256" key="8">
    <source>
        <dbReference type="ARBA" id="ARBA00023242"/>
    </source>
</evidence>
<evidence type="ECO:0000256" key="9">
    <source>
        <dbReference type="ARBA" id="ARBA00048830"/>
    </source>
</evidence>
<evidence type="ECO:0000256" key="1">
    <source>
        <dbReference type="ARBA" id="ARBA00004123"/>
    </source>
</evidence>
<dbReference type="AlphaFoldDB" id="A0A914I0A5"/>
<dbReference type="Pfam" id="PF04928">
    <property type="entry name" value="PAP_central"/>
    <property type="match status" value="1"/>
</dbReference>
<keyword evidence="7" id="KW-0067">ATP-binding</keyword>